<sequence>MSETSEIPQSPPEGGIATEKPVPTAAEQKKQEPEEKDPFKLEIEGAGDEIRELLKRENFIAHDNDDLIRQLEDPNRRFATLVGFRREEGRELPVKRFFKGPLPQQDPERDEKTRLAFQRQTLAHYYLDMHTEVPLAEIFEFNADPSKGPMYAVMATYEEGSGIGFLRGYEDIGKLTPKHARLAVRAIRGLAHQENGITPELAEVLDKRPAYQDFEGFEGNMTAILDKPVIGAGKPHSEDKRPLHKILEERTRIGGFREKALSLVACLKTTIEEGQKGIHLVHGDLAPNNLFLGDGIKAEELMFLDFEWAGISGNQILAEAYDFGNLRARSWTNEEFRDSLDKEMIESYASEGREDIGRAIVTLGILRSHMNLAGFFENYPPEKSEQQIQIERREATEKDIAKAWEVLGLNPKA</sequence>
<reference evidence="2 3" key="1">
    <citation type="journal article" date="2016" name="Nat. Commun.">
        <title>Thousands of microbial genomes shed light on interconnected biogeochemical processes in an aquifer system.</title>
        <authorList>
            <person name="Anantharaman K."/>
            <person name="Brown C.T."/>
            <person name="Hug L.A."/>
            <person name="Sharon I."/>
            <person name="Castelle C.J."/>
            <person name="Probst A.J."/>
            <person name="Thomas B.C."/>
            <person name="Singh A."/>
            <person name="Wilkins M.J."/>
            <person name="Karaoz U."/>
            <person name="Brodie E.L."/>
            <person name="Williams K.H."/>
            <person name="Hubbard S.S."/>
            <person name="Banfield J.F."/>
        </authorList>
    </citation>
    <scope>NUCLEOTIDE SEQUENCE [LARGE SCALE GENOMIC DNA]</scope>
</reference>
<evidence type="ECO:0000313" key="3">
    <source>
        <dbReference type="Proteomes" id="UP000176631"/>
    </source>
</evidence>
<dbReference type="EMBL" id="MHCP01000015">
    <property type="protein sequence ID" value="OGY24204.1"/>
    <property type="molecule type" value="Genomic_DNA"/>
</dbReference>
<name>A0A1G1W9A4_9BACT</name>
<dbReference type="STRING" id="1802593.A2172_01535"/>
<dbReference type="InterPro" id="IPR011009">
    <property type="entry name" value="Kinase-like_dom_sf"/>
</dbReference>
<feature type="region of interest" description="Disordered" evidence="1">
    <location>
        <begin position="1"/>
        <end position="41"/>
    </location>
</feature>
<protein>
    <recommendedName>
        <fullName evidence="4">Aminoglycoside phosphotransferase domain-containing protein</fullName>
    </recommendedName>
</protein>
<dbReference type="Gene3D" id="3.90.1200.10">
    <property type="match status" value="1"/>
</dbReference>
<evidence type="ECO:0000313" key="2">
    <source>
        <dbReference type="EMBL" id="OGY24204.1"/>
    </source>
</evidence>
<evidence type="ECO:0000256" key="1">
    <source>
        <dbReference type="SAM" id="MobiDB-lite"/>
    </source>
</evidence>
<gene>
    <name evidence="2" type="ORF">A2172_01535</name>
</gene>
<proteinExistence type="predicted"/>
<dbReference type="Proteomes" id="UP000176631">
    <property type="component" value="Unassembled WGS sequence"/>
</dbReference>
<comment type="caution">
    <text evidence="2">The sequence shown here is derived from an EMBL/GenBank/DDBJ whole genome shotgun (WGS) entry which is preliminary data.</text>
</comment>
<dbReference type="AlphaFoldDB" id="A0A1G1W9A4"/>
<dbReference type="SUPFAM" id="SSF56112">
    <property type="entry name" value="Protein kinase-like (PK-like)"/>
    <property type="match status" value="1"/>
</dbReference>
<evidence type="ECO:0008006" key="4">
    <source>
        <dbReference type="Google" id="ProtNLM"/>
    </source>
</evidence>
<organism evidence="2 3">
    <name type="scientific">Candidatus Woykebacteria bacterium RBG_13_40_15</name>
    <dbReference type="NCBI Taxonomy" id="1802593"/>
    <lineage>
        <taxon>Bacteria</taxon>
        <taxon>Candidatus Woykeibacteriota</taxon>
    </lineage>
</organism>
<feature type="compositionally biased region" description="Basic and acidic residues" evidence="1">
    <location>
        <begin position="27"/>
        <end position="41"/>
    </location>
</feature>
<accession>A0A1G1W9A4</accession>